<evidence type="ECO:0000313" key="3">
    <source>
        <dbReference type="EMBL" id="WOX23234.1"/>
    </source>
</evidence>
<organism evidence="3 4">
    <name type="scientific">Streptomyces solicathayae</name>
    <dbReference type="NCBI Taxonomy" id="3081768"/>
    <lineage>
        <taxon>Bacteria</taxon>
        <taxon>Bacillati</taxon>
        <taxon>Actinomycetota</taxon>
        <taxon>Actinomycetes</taxon>
        <taxon>Kitasatosporales</taxon>
        <taxon>Streptomycetaceae</taxon>
        <taxon>Streptomyces</taxon>
    </lineage>
</organism>
<keyword evidence="2" id="KW-0732">Signal</keyword>
<dbReference type="RefSeq" id="WP_318104860.1">
    <property type="nucleotide sequence ID" value="NZ_CP137573.1"/>
</dbReference>
<feature type="signal peptide" evidence="2">
    <location>
        <begin position="1"/>
        <end position="32"/>
    </location>
</feature>
<dbReference type="Pfam" id="PF19871">
    <property type="entry name" value="DUF6344"/>
    <property type="match status" value="1"/>
</dbReference>
<dbReference type="EMBL" id="CP137573">
    <property type="protein sequence ID" value="WOX23234.1"/>
    <property type="molecule type" value="Genomic_DNA"/>
</dbReference>
<feature type="region of interest" description="Disordered" evidence="1">
    <location>
        <begin position="56"/>
        <end position="145"/>
    </location>
</feature>
<gene>
    <name evidence="3" type="ORF">R2D22_18275</name>
</gene>
<proteinExistence type="predicted"/>
<feature type="chain" id="PRO_5046448913" evidence="2">
    <location>
        <begin position="33"/>
        <end position="145"/>
    </location>
</feature>
<keyword evidence="4" id="KW-1185">Reference proteome</keyword>
<feature type="compositionally biased region" description="Low complexity" evidence="1">
    <location>
        <begin position="132"/>
        <end position="145"/>
    </location>
</feature>
<dbReference type="Proteomes" id="UP001301731">
    <property type="component" value="Chromosome"/>
</dbReference>
<accession>A0ABZ0LWS1</accession>
<evidence type="ECO:0000256" key="2">
    <source>
        <dbReference type="SAM" id="SignalP"/>
    </source>
</evidence>
<evidence type="ECO:0000313" key="4">
    <source>
        <dbReference type="Proteomes" id="UP001301731"/>
    </source>
</evidence>
<sequence length="145" mass="14711">MAAVKVKQFWTAFISVLVALLGALGLATPASAAQQPAVSRPEEPAADAAAARVLATVPAQANRRSPARDRSLPPTIKQRIRAEAHGATPSVRHLPAAGTPEADPADLTERTDRTVPADSAAPAERAESTAPADRALAGAVTAAAA</sequence>
<reference evidence="3 4" key="1">
    <citation type="submission" date="2023-10" db="EMBL/GenBank/DDBJ databases">
        <title>The genome sequence of Streptomyces sp. HUAS YS2.</title>
        <authorList>
            <person name="Mo P."/>
        </authorList>
    </citation>
    <scope>NUCLEOTIDE SEQUENCE [LARGE SCALE GENOMIC DNA]</scope>
    <source>
        <strain evidence="3 4">HUAS YS2</strain>
    </source>
</reference>
<dbReference type="InterPro" id="IPR045925">
    <property type="entry name" value="DUF6344"/>
</dbReference>
<name>A0ABZ0LWS1_9ACTN</name>
<protein>
    <submittedName>
        <fullName evidence="3">DUF6344 domain-containing protein</fullName>
    </submittedName>
</protein>
<evidence type="ECO:0000256" key="1">
    <source>
        <dbReference type="SAM" id="MobiDB-lite"/>
    </source>
</evidence>